<evidence type="ECO:0000313" key="3">
    <source>
        <dbReference type="Proteomes" id="UP001497416"/>
    </source>
</evidence>
<dbReference type="PROSITE" id="PS51257">
    <property type="entry name" value="PROKAR_LIPOPROTEIN"/>
    <property type="match status" value="1"/>
</dbReference>
<comment type="caution">
    <text evidence="2">The sequence shown here is derived from an EMBL/GenBank/DDBJ whole genome shotgun (WGS) entry which is preliminary data.</text>
</comment>
<evidence type="ECO:0008006" key="4">
    <source>
        <dbReference type="Google" id="ProtNLM"/>
    </source>
</evidence>
<name>A0ABM9P2E1_9FLAO</name>
<keyword evidence="3" id="KW-1185">Reference proteome</keyword>
<protein>
    <recommendedName>
        <fullName evidence="4">Lipoprotein</fullName>
    </recommendedName>
</protein>
<feature type="chain" id="PRO_5045153951" description="Lipoprotein" evidence="1">
    <location>
        <begin position="22"/>
        <end position="144"/>
    </location>
</feature>
<dbReference type="Proteomes" id="UP001497416">
    <property type="component" value="Unassembled WGS sequence"/>
</dbReference>
<keyword evidence="1" id="KW-0732">Signal</keyword>
<reference evidence="2 3" key="1">
    <citation type="submission" date="2024-05" db="EMBL/GenBank/DDBJ databases">
        <authorList>
            <person name="Duchaud E."/>
        </authorList>
    </citation>
    <scope>NUCLEOTIDE SEQUENCE [LARGE SCALE GENOMIC DNA]</scope>
    <source>
        <strain evidence="2">Ena-SAMPLE-TAB-13-05-2024-13:56:06:370-140302</strain>
    </source>
</reference>
<feature type="signal peptide" evidence="1">
    <location>
        <begin position="1"/>
        <end position="21"/>
    </location>
</feature>
<accession>A0ABM9P2E1</accession>
<proteinExistence type="predicted"/>
<dbReference type="RefSeq" id="WP_348712507.1">
    <property type="nucleotide sequence ID" value="NZ_CAXIXY010000005.1"/>
</dbReference>
<evidence type="ECO:0000256" key="1">
    <source>
        <dbReference type="SAM" id="SignalP"/>
    </source>
</evidence>
<organism evidence="2 3">
    <name type="scientific">Tenacibaculum platacis</name>
    <dbReference type="NCBI Taxonomy" id="3137852"/>
    <lineage>
        <taxon>Bacteria</taxon>
        <taxon>Pseudomonadati</taxon>
        <taxon>Bacteroidota</taxon>
        <taxon>Flavobacteriia</taxon>
        <taxon>Flavobacteriales</taxon>
        <taxon>Flavobacteriaceae</taxon>
        <taxon>Tenacibaculum</taxon>
    </lineage>
</organism>
<dbReference type="EMBL" id="CAXIXY010000005">
    <property type="protein sequence ID" value="CAL2088394.1"/>
    <property type="molecule type" value="Genomic_DNA"/>
</dbReference>
<sequence length="144" mass="16102">MIKVFKTLIALTFLFSTISFISCNDNNDTNLNCEQSVCTEEFRTILIYVKDQNQNPVALDSFQTINTSNGEDVTVPFSNSGLDMARQNGQYPLLNDSSLGANEEIEVRFKGFINNQEVINGLYKVSSDCCHINLVSGNVEFILQ</sequence>
<gene>
    <name evidence="2" type="ORF">T190607A01A_30124</name>
</gene>
<evidence type="ECO:0000313" key="2">
    <source>
        <dbReference type="EMBL" id="CAL2088394.1"/>
    </source>
</evidence>